<evidence type="ECO:0000313" key="1">
    <source>
        <dbReference type="EMBL" id="GAA55970.1"/>
    </source>
</evidence>
<reference key="2">
    <citation type="submission" date="2011-10" db="EMBL/GenBank/DDBJ databases">
        <title>The genome and transcriptome sequence of Clonorchis sinensis provide insights into the carcinogenic liver fluke.</title>
        <authorList>
            <person name="Wang X."/>
            <person name="Huang Y."/>
            <person name="Chen W."/>
            <person name="Liu H."/>
            <person name="Guo L."/>
            <person name="Chen Y."/>
            <person name="Luo F."/>
            <person name="Zhou W."/>
            <person name="Sun J."/>
            <person name="Mao Q."/>
            <person name="Liang P."/>
            <person name="Zhou C."/>
            <person name="Tian Y."/>
            <person name="Men J."/>
            <person name="Lv X."/>
            <person name="Huang L."/>
            <person name="Zhou J."/>
            <person name="Hu Y."/>
            <person name="Li R."/>
            <person name="Zhang F."/>
            <person name="Lei H."/>
            <person name="Li X."/>
            <person name="Hu X."/>
            <person name="Liang C."/>
            <person name="Xu J."/>
            <person name="Wu Z."/>
            <person name="Yu X."/>
        </authorList>
    </citation>
    <scope>NUCLEOTIDE SEQUENCE</scope>
    <source>
        <strain>Henan</strain>
    </source>
</reference>
<keyword evidence="2" id="KW-1185">Reference proteome</keyword>
<reference evidence="1" key="1">
    <citation type="journal article" date="2011" name="Genome Biol.">
        <title>The draft genome of the carcinogenic human liver fluke Clonorchis sinensis.</title>
        <authorList>
            <person name="Wang X."/>
            <person name="Chen W."/>
            <person name="Huang Y."/>
            <person name="Sun J."/>
            <person name="Men J."/>
            <person name="Liu H."/>
            <person name="Luo F."/>
            <person name="Guo L."/>
            <person name="Lv X."/>
            <person name="Deng C."/>
            <person name="Zhou C."/>
            <person name="Fan Y."/>
            <person name="Li X."/>
            <person name="Huang L."/>
            <person name="Hu Y."/>
            <person name="Liang C."/>
            <person name="Hu X."/>
            <person name="Xu J."/>
            <person name="Yu X."/>
        </authorList>
    </citation>
    <scope>NUCLEOTIDE SEQUENCE [LARGE SCALE GENOMIC DNA]</scope>
    <source>
        <strain evidence="1">Henan</strain>
    </source>
</reference>
<dbReference type="EMBL" id="DF144125">
    <property type="protein sequence ID" value="GAA55970.1"/>
    <property type="molecule type" value="Genomic_DNA"/>
</dbReference>
<dbReference type="Proteomes" id="UP000008909">
    <property type="component" value="Unassembled WGS sequence"/>
</dbReference>
<organism evidence="1 2">
    <name type="scientific">Clonorchis sinensis</name>
    <name type="common">Chinese liver fluke</name>
    <dbReference type="NCBI Taxonomy" id="79923"/>
    <lineage>
        <taxon>Eukaryota</taxon>
        <taxon>Metazoa</taxon>
        <taxon>Spiralia</taxon>
        <taxon>Lophotrochozoa</taxon>
        <taxon>Platyhelminthes</taxon>
        <taxon>Trematoda</taxon>
        <taxon>Digenea</taxon>
        <taxon>Opisthorchiida</taxon>
        <taxon>Opisthorchiata</taxon>
        <taxon>Opisthorchiidae</taxon>
        <taxon>Clonorchis</taxon>
    </lineage>
</organism>
<protein>
    <submittedName>
        <fullName evidence="1">Uncharacterized protein</fullName>
    </submittedName>
</protein>
<name>G7YSP0_CLOSI</name>
<proteinExistence type="predicted"/>
<accession>G7YSP0</accession>
<evidence type="ECO:0000313" key="2">
    <source>
        <dbReference type="Proteomes" id="UP000008909"/>
    </source>
</evidence>
<dbReference type="AlphaFoldDB" id="G7YSP0"/>
<sequence length="298" mass="33007">MDAGCRRRNGNENISKCCAYPSAETEAVATTACADEEAMESVPHRRARAILRVPANIEKYHHATPFTRRLRLSCRLISCPSELHCKQEGLERFAFRSDDDRSEDQYLPCVRSETKHTGFHAVIPAVLSSRLRSRTFEEAACNAAHSSLWLRRAGSILARYRRGATDKQLILIADCFITRVLLTRVPNADSQNAECDVGMELRGSLIQMACGSLLPGGNFSGKRPCPLYVDESLNSIRPASHICSYFFEACTLVSKAIAQRLVIIHPLEPLTSKTLPPDTPITTRKSFSICSFCGSSVV</sequence>
<gene>
    <name evidence="1" type="ORF">CLF_109515</name>
</gene>